<feature type="compositionally biased region" description="Basic and acidic residues" evidence="1">
    <location>
        <begin position="1253"/>
        <end position="1276"/>
    </location>
</feature>
<sequence length="1834" mass="196202">MASESAVSSSLSTAPSVADDKSPNEKTTDQSESRNDSERGCDETTSGDDDWSDEFGKLVIDLGNDNDPDKSGKDTKAQGRTTPVSNVNNNNNVGASPSKHGGIIHEKSSKSRSSLSRTSSPTSGKSGKSKTKKASKSSSSKQHSSNANSPTDPNCEANSASSNKHSTGADGKSTTVTLTSTPVTSPEDASGKKNKSSKSNRSHHKKHSKQHEKSHSSSSKGESEKIKSKPKHSAGGPSNSSTTSAAYPQSAGSHFLPPHVAAVPAASLALASKHASARRSASPSVTSQPSVASPTSKSSQQVAVNQGRQPTRTAVMPSSNLANKTSTQQGLADKEAEQTTTQHSQSNRKKHRKGPHGGQTNIGEGNNEPYSSRTYATANATAQGKRERSACPNATHTTGLDSSGPKKIKLDTDSKRSSKEANNNSMPSRNSPERNESRSTKTSTSNANNPPPNSAQIPATPPVFAPSSLFANTVPRYTASTVAQSSSTQTSSVWSRPLQQGAANMSTSSAVTSSRTVGTLTSTSDIGVMTEPDALGPCEPGTNVHLDGIVWHETDTGVLVVNVTWRNRTYVGTLLDATKHDWAPPRFADCDVDMELRGKNGRPKRLRNGANEPSTRKGRSRGTVNDDIKGSPSSAAKKRGSKTSESEANDMDGSLTPKTSSKRARLTSSRNASNIAQQLQQLQNDRNTNGSNGGSGSSTCSSPVFIDCPHPNCNKRYKHANGLKYHQAHAHLDFGENDVKDDVTNHVDDRDGDERNTDSESSAKQEPVQPNLPSPPEPTAMETSAPEPQTSAAVIETAKEVLPKPTARLVEEADSSANKELGRPAESPYVGATVQTSVAVSSQPPKPQDSITTSTVYHRRAEVTTTAADSENELAVKNLLLQFADSEDQVLPGLTAPYSQDSPAPTLSLVSRPEYVATPTAPVAPYREPSEYPAFVPTSDSRPTYYQKPGLLTKQDVPMTSSLPVTPDASAPVSVPLPPPSGSGQTVHQLPMSVSIQSGEAGHVSSGSIHYTTGEYPTSAVTHPGGVKTAKGKTVPIPVGSTQTLLPSGTITSPNSAKKQKPRKKKLPGEGGEISSSVKQETPVSGGNVENETPVCNAPTTAPFPSTSGAAAVLNNMASLHQRSQQVPRPPKESAILPPSQPQNIKTEPGARYPQSFTQHPMGPRKVPGMVTAVASSAAPATHNVTVAGTFHPFPDPHKPQTAVSAQAQDRLRASRAHSPTNSSSNRNNNNKLAGSRNAEQAPAKQRSSTGDVADHDGNYRQKYPDMKPRASVDHLESPMMKMQEKVMNTISSEYRLPTSRTKTPVAESQRHPETASMRSMSPAEGARQSEEPRMRPRPQSPPRPRLKEGPVGQREAERQAKTPSDPQFAAANPQALLAQHMPPMYPYAYLLGTAAAAGFDPTQGSFHPHQILAAQQRTYEQLMLQDYQKQQMAQQQQALQQHQQQQKPPENRPRKPAELAEKLPIKPEVTKVAPPSSPAESSHEKTALWVANQAKQRHSTGSISPFPNPPNKDKSPFPTPVHPQHPHQQPITRYKSPQPSHHPNQIPTPGSQPRTHSANPGAGPSGHRRSESGERHPPPVPRRMEVKEEQKTTPLRKQSTPTPQQREGRSPEKPKDVPGGIYRSPAESPSHLQYYPAAPGGPYPGLYDPSRPPYRGVPYPMPGYVYPAGAPIYPAQQGWVPPGSQPSGHGKQSPPLKEPKEIPPPVPRSPKEDRTRVEQPDSHYNLPKDRPREGPPSRKTSPSPDPKQALALAPGPNRIPTTNPSDQRIPSPPTQRHLHTHHHIHEGVPFNQFIPPHQHYPYTGAIPPTAVIAANGEAVAAAVYPAAYNQKRE</sequence>
<feature type="compositionally biased region" description="Basic and acidic residues" evidence="1">
    <location>
        <begin position="1450"/>
        <end position="1470"/>
    </location>
</feature>
<feature type="compositionally biased region" description="Low complexity" evidence="1">
    <location>
        <begin position="1222"/>
        <end position="1231"/>
    </location>
</feature>
<feature type="compositionally biased region" description="Polar residues" evidence="1">
    <location>
        <begin position="285"/>
        <end position="330"/>
    </location>
</feature>
<dbReference type="EMBL" id="LR792152">
    <property type="protein sequence ID" value="CAB3268014.1"/>
    <property type="molecule type" value="mRNA"/>
</dbReference>
<name>A0A6F9DX40_9ASCI</name>
<reference evidence="3" key="1">
    <citation type="submission" date="2020-04" db="EMBL/GenBank/DDBJ databases">
        <authorList>
            <person name="Neveu A P."/>
        </authorList>
    </citation>
    <scope>NUCLEOTIDE SEQUENCE</scope>
    <source>
        <tissue evidence="3">Whole embryo</tissue>
    </source>
</reference>
<evidence type="ECO:0000256" key="1">
    <source>
        <dbReference type="SAM" id="MobiDB-lite"/>
    </source>
</evidence>
<feature type="compositionally biased region" description="Polar residues" evidence="1">
    <location>
        <begin position="358"/>
        <end position="382"/>
    </location>
</feature>
<feature type="compositionally biased region" description="Low complexity" evidence="1">
    <location>
        <begin position="136"/>
        <end position="150"/>
    </location>
</feature>
<feature type="compositionally biased region" description="Low complexity" evidence="1">
    <location>
        <begin position="1434"/>
        <end position="1447"/>
    </location>
</feature>
<feature type="compositionally biased region" description="Pro residues" evidence="1">
    <location>
        <begin position="449"/>
        <end position="462"/>
    </location>
</feature>
<feature type="region of interest" description="Disordered" evidence="1">
    <location>
        <begin position="1188"/>
        <end position="1276"/>
    </location>
</feature>
<feature type="compositionally biased region" description="Polar residues" evidence="1">
    <location>
        <begin position="1536"/>
        <end position="1559"/>
    </location>
</feature>
<feature type="compositionally biased region" description="Low complexity" evidence="1">
    <location>
        <begin position="482"/>
        <end position="493"/>
    </location>
</feature>
<dbReference type="InterPro" id="IPR040010">
    <property type="entry name" value="ZN608/ZN609"/>
</dbReference>
<feature type="compositionally biased region" description="Basic and acidic residues" evidence="1">
    <location>
        <begin position="211"/>
        <end position="227"/>
    </location>
</feature>
<feature type="region of interest" description="Disordered" evidence="1">
    <location>
        <begin position="803"/>
        <end position="825"/>
    </location>
</feature>
<accession>A0A6F9DX40</accession>
<dbReference type="PROSITE" id="PS00028">
    <property type="entry name" value="ZINC_FINGER_C2H2_1"/>
    <property type="match status" value="1"/>
</dbReference>
<feature type="region of interest" description="Disordered" evidence="1">
    <location>
        <begin position="736"/>
        <end position="790"/>
    </location>
</feature>
<feature type="region of interest" description="Disordered" evidence="1">
    <location>
        <begin position="1"/>
        <end position="256"/>
    </location>
</feature>
<feature type="compositionally biased region" description="Basic and acidic residues" evidence="1">
    <location>
        <begin position="18"/>
        <end position="42"/>
    </location>
</feature>
<feature type="region of interest" description="Disordered" evidence="1">
    <location>
        <begin position="1292"/>
        <end position="1368"/>
    </location>
</feature>
<feature type="compositionally biased region" description="Low complexity" evidence="1">
    <location>
        <begin position="1654"/>
        <end position="1672"/>
    </location>
</feature>
<feature type="compositionally biased region" description="Low complexity" evidence="1">
    <location>
        <begin position="1"/>
        <end position="17"/>
    </location>
</feature>
<feature type="compositionally biased region" description="Basic and acidic residues" evidence="1">
    <location>
        <begin position="736"/>
        <end position="763"/>
    </location>
</feature>
<evidence type="ECO:0000313" key="3">
    <source>
        <dbReference type="EMBL" id="CAB3268014.1"/>
    </source>
</evidence>
<feature type="region of interest" description="Disordered" evidence="1">
    <location>
        <begin position="596"/>
        <end position="670"/>
    </location>
</feature>
<organism evidence="3">
    <name type="scientific">Phallusia mammillata</name>
    <dbReference type="NCBI Taxonomy" id="59560"/>
    <lineage>
        <taxon>Eukaryota</taxon>
        <taxon>Metazoa</taxon>
        <taxon>Chordata</taxon>
        <taxon>Tunicata</taxon>
        <taxon>Ascidiacea</taxon>
        <taxon>Phlebobranchia</taxon>
        <taxon>Ascidiidae</taxon>
        <taxon>Phallusia</taxon>
    </lineage>
</organism>
<dbReference type="PANTHER" id="PTHR21564">
    <property type="entry name" value="BRAKELESS PROTEIN"/>
    <property type="match status" value="1"/>
</dbReference>
<feature type="compositionally biased region" description="Polar residues" evidence="1">
    <location>
        <begin position="1040"/>
        <end position="1057"/>
    </location>
</feature>
<feature type="compositionally biased region" description="Low complexity" evidence="1">
    <location>
        <begin position="506"/>
        <end position="519"/>
    </location>
</feature>
<feature type="compositionally biased region" description="Polar residues" evidence="1">
    <location>
        <begin position="392"/>
        <end position="401"/>
    </location>
</feature>
<feature type="region of interest" description="Disordered" evidence="1">
    <location>
        <begin position="1027"/>
        <end position="1103"/>
    </location>
</feature>
<proteinExistence type="evidence at transcript level"/>
<feature type="compositionally biased region" description="Basic and acidic residues" evidence="1">
    <location>
        <begin position="67"/>
        <end position="77"/>
    </location>
</feature>
<feature type="compositionally biased region" description="Polar residues" evidence="1">
    <location>
        <begin position="236"/>
        <end position="252"/>
    </location>
</feature>
<dbReference type="PANTHER" id="PTHR21564:SF5">
    <property type="entry name" value="SCRIBBLER, ISOFORM J"/>
    <property type="match status" value="1"/>
</dbReference>
<feature type="compositionally biased region" description="Basic and acidic residues" evidence="1">
    <location>
        <begin position="1710"/>
        <end position="1737"/>
    </location>
</feature>
<feature type="compositionally biased region" description="Low complexity" evidence="1">
    <location>
        <begin position="269"/>
        <end position="284"/>
    </location>
</feature>
<dbReference type="GO" id="GO:0006357">
    <property type="term" value="P:regulation of transcription by RNA polymerase II"/>
    <property type="evidence" value="ECO:0007669"/>
    <property type="project" value="TreeGrafter"/>
</dbReference>
<dbReference type="InterPro" id="IPR013087">
    <property type="entry name" value="Znf_C2H2_type"/>
</dbReference>
<feature type="region of interest" description="Disordered" evidence="1">
    <location>
        <begin position="1121"/>
        <end position="1165"/>
    </location>
</feature>
<feature type="compositionally biased region" description="Low complexity" evidence="1">
    <location>
        <begin position="173"/>
        <end position="186"/>
    </location>
</feature>
<feature type="domain" description="C2H2-type" evidence="2">
    <location>
        <begin position="708"/>
        <end position="731"/>
    </location>
</feature>
<feature type="compositionally biased region" description="Polar residues" evidence="1">
    <location>
        <begin position="156"/>
        <end position="166"/>
    </location>
</feature>
<feature type="compositionally biased region" description="Basic residues" evidence="1">
    <location>
        <begin position="192"/>
        <end position="210"/>
    </location>
</feature>
<feature type="compositionally biased region" description="Basic and acidic residues" evidence="1">
    <location>
        <begin position="408"/>
        <end position="419"/>
    </location>
</feature>
<feature type="region of interest" description="Disordered" evidence="1">
    <location>
        <begin position="269"/>
        <end position="462"/>
    </location>
</feature>
<feature type="compositionally biased region" description="Polar residues" evidence="1">
    <location>
        <begin position="1074"/>
        <end position="1091"/>
    </location>
</feature>
<feature type="compositionally biased region" description="Polar residues" evidence="1">
    <location>
        <begin position="1292"/>
        <end position="1303"/>
    </location>
</feature>
<feature type="compositionally biased region" description="Low complexity" evidence="1">
    <location>
        <begin position="111"/>
        <end position="126"/>
    </location>
</feature>
<protein>
    <submittedName>
        <fullName evidence="3">Zinc finger protein 608</fullName>
    </submittedName>
</protein>
<evidence type="ECO:0000259" key="2">
    <source>
        <dbReference type="PROSITE" id="PS00028"/>
    </source>
</evidence>
<dbReference type="GO" id="GO:0005634">
    <property type="term" value="C:nucleus"/>
    <property type="evidence" value="ECO:0007669"/>
    <property type="project" value="TreeGrafter"/>
</dbReference>
<feature type="compositionally biased region" description="Basic residues" evidence="1">
    <location>
        <begin position="346"/>
        <end position="355"/>
    </location>
</feature>
<feature type="region of interest" description="Disordered" evidence="1">
    <location>
        <begin position="482"/>
        <end position="524"/>
    </location>
</feature>
<feature type="compositionally biased region" description="Polar residues" evidence="1">
    <location>
        <begin position="1760"/>
        <end position="1769"/>
    </location>
</feature>
<feature type="compositionally biased region" description="Basic and acidic residues" evidence="1">
    <location>
        <begin position="1569"/>
        <end position="1592"/>
    </location>
</feature>
<feature type="compositionally biased region" description="Basic and acidic residues" evidence="1">
    <location>
        <begin position="1607"/>
        <end position="1617"/>
    </location>
</feature>
<gene>
    <name evidence="3" type="primary">Znf608</name>
</gene>
<feature type="compositionally biased region" description="Polar residues" evidence="1">
    <location>
        <begin position="1593"/>
        <end position="1606"/>
    </location>
</feature>
<feature type="region of interest" description="Disordered" evidence="1">
    <location>
        <begin position="1434"/>
        <end position="1780"/>
    </location>
</feature>